<dbReference type="RefSeq" id="WP_015467431.1">
    <property type="nucleotide sequence ID" value="NC_020812.1"/>
</dbReference>
<accession>M4VF92</accession>
<evidence type="ECO:0000313" key="11">
    <source>
        <dbReference type="Proteomes" id="UP000011932"/>
    </source>
</evidence>
<dbReference type="HOGENOM" id="CLU_033323_1_4_5"/>
<evidence type="ECO:0000256" key="7">
    <source>
        <dbReference type="PIRSR" id="PIRSR613078-2"/>
    </source>
</evidence>
<dbReference type="InterPro" id="IPR005952">
    <property type="entry name" value="Phosphogly_mut1"/>
</dbReference>
<dbReference type="KEGG" id="man:A11S_1070"/>
<evidence type="ECO:0000256" key="6">
    <source>
        <dbReference type="PIRSR" id="PIRSR613078-1"/>
    </source>
</evidence>
<dbReference type="OrthoDB" id="9781415at2"/>
<keyword evidence="3 5" id="KW-0324">Glycolysis</keyword>
<organism evidence="10 11">
    <name type="scientific">Micavibrio aeruginosavorus EPB</name>
    <dbReference type="NCBI Taxonomy" id="349215"/>
    <lineage>
        <taxon>Bacteria</taxon>
        <taxon>Pseudomonadati</taxon>
        <taxon>Bdellovibrionota</taxon>
        <taxon>Bdellovibrionia</taxon>
        <taxon>Bdellovibrionales</taxon>
        <taxon>Pseudobdellovibrionaceae</taxon>
        <taxon>Micavibrio</taxon>
    </lineage>
</organism>
<dbReference type="InterPro" id="IPR013078">
    <property type="entry name" value="His_Pase_superF_clade-1"/>
</dbReference>
<dbReference type="InterPro" id="IPR001345">
    <property type="entry name" value="PG/BPGM_mutase_AS"/>
</dbReference>
<dbReference type="UniPathway" id="UPA00109">
    <property type="reaction ID" value="UER00186"/>
</dbReference>
<protein>
    <recommendedName>
        <fullName evidence="5 9">2,3-bisphosphoglycerate-dependent phosphoglycerate mutase</fullName>
        <shortName evidence="5">BPG-dependent PGAM</shortName>
        <shortName evidence="5">PGAM</shortName>
        <shortName evidence="5">Phosphoglyceromutase</shortName>
        <shortName evidence="5">dPGM</shortName>
        <ecNumber evidence="5 9">5.4.2.11</ecNumber>
    </recommendedName>
</protein>
<dbReference type="PATRIC" id="fig|349215.9.peg.1032"/>
<evidence type="ECO:0000256" key="5">
    <source>
        <dbReference type="HAMAP-Rule" id="MF_01039"/>
    </source>
</evidence>
<feature type="binding site" evidence="5 7">
    <location>
        <begin position="116"/>
        <end position="117"/>
    </location>
    <ligand>
        <name>substrate</name>
    </ligand>
</feature>
<reference evidence="10 11" key="1">
    <citation type="journal article" date="2013" name="ISME J.">
        <title>By their genes ye shall know them: genomic signatures of predatory bacteria.</title>
        <authorList>
            <person name="Pasternak Z."/>
            <person name="Pietrokovski S."/>
            <person name="Rotem O."/>
            <person name="Gophna U."/>
            <person name="Lurie-Weinberger M.N."/>
            <person name="Jurkevitch E."/>
        </authorList>
    </citation>
    <scope>NUCLEOTIDE SEQUENCE [LARGE SCALE GENOMIC DNA]</scope>
    <source>
        <strain evidence="10">EPB</strain>
    </source>
</reference>
<dbReference type="NCBIfam" id="TIGR01258">
    <property type="entry name" value="pgm_1"/>
    <property type="match status" value="1"/>
</dbReference>
<feature type="binding site" evidence="5 7">
    <location>
        <position position="60"/>
    </location>
    <ligand>
        <name>substrate</name>
    </ligand>
</feature>
<feature type="binding site" evidence="5 7">
    <location>
        <begin position="161"/>
        <end position="162"/>
    </location>
    <ligand>
        <name>substrate</name>
    </ligand>
</feature>
<dbReference type="STRING" id="349215.A11S_1070"/>
<feature type="active site" description="Tele-phosphohistidine intermediate" evidence="5 6">
    <location>
        <position position="9"/>
    </location>
</feature>
<name>M4VF92_9BACT</name>
<dbReference type="PROSITE" id="PS00175">
    <property type="entry name" value="PG_MUTASE"/>
    <property type="match status" value="1"/>
</dbReference>
<feature type="binding site" evidence="5 7">
    <location>
        <position position="100"/>
    </location>
    <ligand>
        <name>substrate</name>
    </ligand>
</feature>
<dbReference type="GO" id="GO:0006096">
    <property type="term" value="P:glycolytic process"/>
    <property type="evidence" value="ECO:0007669"/>
    <property type="project" value="UniProtKB-UniRule"/>
</dbReference>
<dbReference type="HAMAP" id="MF_01039">
    <property type="entry name" value="PGAM_GpmA"/>
    <property type="match status" value="1"/>
</dbReference>
<dbReference type="CDD" id="cd07067">
    <property type="entry name" value="HP_PGM_like"/>
    <property type="match status" value="1"/>
</dbReference>
<comment type="similarity">
    <text evidence="1 5">Belongs to the phosphoglycerate mutase family. BPG-dependent PGAM subfamily.</text>
</comment>
<comment type="function">
    <text evidence="5 9">Catalyzes the interconversion of 2-phosphoglycerate and 3-phosphoglycerate.</text>
</comment>
<feature type="active site" description="Proton donor/acceptor" evidence="5 6">
    <location>
        <position position="89"/>
    </location>
</feature>
<dbReference type="Proteomes" id="UP000011932">
    <property type="component" value="Chromosome"/>
</dbReference>
<evidence type="ECO:0000256" key="2">
    <source>
        <dbReference type="ARBA" id="ARBA00022432"/>
    </source>
</evidence>
<dbReference type="GO" id="GO:0006094">
    <property type="term" value="P:gluconeogenesis"/>
    <property type="evidence" value="ECO:0007669"/>
    <property type="project" value="UniProtKB-UniRule"/>
</dbReference>
<dbReference type="EC" id="5.4.2.11" evidence="5 9"/>
<dbReference type="AlphaFoldDB" id="M4VF92"/>
<feature type="site" description="Transition state stabilizer" evidence="5 8">
    <location>
        <position position="160"/>
    </location>
</feature>
<dbReference type="PANTHER" id="PTHR11931">
    <property type="entry name" value="PHOSPHOGLYCERATE MUTASE"/>
    <property type="match status" value="1"/>
</dbReference>
<comment type="pathway">
    <text evidence="5 9">Carbohydrate degradation; glycolysis; pyruvate from D-glyceraldehyde 3-phosphate: step 3/5.</text>
</comment>
<evidence type="ECO:0000256" key="1">
    <source>
        <dbReference type="ARBA" id="ARBA00006717"/>
    </source>
</evidence>
<dbReference type="SMART" id="SM00855">
    <property type="entry name" value="PGAM"/>
    <property type="match status" value="1"/>
</dbReference>
<dbReference type="Pfam" id="PF00300">
    <property type="entry name" value="His_Phos_1"/>
    <property type="match status" value="1"/>
</dbReference>
<evidence type="ECO:0000313" key="10">
    <source>
        <dbReference type="EMBL" id="AGH97888.1"/>
    </source>
</evidence>
<proteinExistence type="inferred from homology"/>
<keyword evidence="2 5" id="KW-0312">Gluconeogenesis</keyword>
<feature type="binding site" evidence="5 7">
    <location>
        <begin position="8"/>
        <end position="15"/>
    </location>
    <ligand>
        <name>substrate</name>
    </ligand>
</feature>
<dbReference type="SUPFAM" id="SSF53254">
    <property type="entry name" value="Phosphoglycerate mutase-like"/>
    <property type="match status" value="1"/>
</dbReference>
<keyword evidence="4 5" id="KW-0413">Isomerase</keyword>
<sequence>MNTLVLLRHGQSQWNLENRFTGFHDIDLSDLGREEARQAGLRLKSAGIKFDQVFTSTLQRAYHTAEIALENAGQADLLNTMIRHDDLRERDYGDLTGLNKDETRAKFGDEQVHIWRRSYDVNPPGGESLQDVVENRVRPYYTANIKPLVDGGKNVLIAAHGNSLRGILIVLGAETPDTINAAEMETGVPLVFELENGKILRRYALKDALAA</sequence>
<comment type="catalytic activity">
    <reaction evidence="5 9">
        <text>(2R)-2-phosphoglycerate = (2R)-3-phosphoglycerate</text>
        <dbReference type="Rhea" id="RHEA:15901"/>
        <dbReference type="ChEBI" id="CHEBI:58272"/>
        <dbReference type="ChEBI" id="CHEBI:58289"/>
        <dbReference type="EC" id="5.4.2.11"/>
    </reaction>
</comment>
<dbReference type="GO" id="GO:0004619">
    <property type="term" value="F:phosphoglycerate mutase activity"/>
    <property type="evidence" value="ECO:0007669"/>
    <property type="project" value="UniProtKB-UniRule"/>
</dbReference>
<gene>
    <name evidence="5" type="primary">gpmA</name>
    <name evidence="10" type="ORF">A11S_1070</name>
</gene>
<feature type="binding site" evidence="5 7">
    <location>
        <begin position="21"/>
        <end position="22"/>
    </location>
    <ligand>
        <name>substrate</name>
    </ligand>
</feature>
<dbReference type="InterPro" id="IPR029033">
    <property type="entry name" value="His_PPase_superfam"/>
</dbReference>
<feature type="binding site" evidence="5 7">
    <location>
        <begin position="89"/>
        <end position="92"/>
    </location>
    <ligand>
        <name>substrate</name>
    </ligand>
</feature>
<evidence type="ECO:0000256" key="4">
    <source>
        <dbReference type="ARBA" id="ARBA00023235"/>
    </source>
</evidence>
<dbReference type="Gene3D" id="3.40.50.1240">
    <property type="entry name" value="Phosphoglycerate mutase-like"/>
    <property type="match status" value="1"/>
</dbReference>
<evidence type="ECO:0000256" key="9">
    <source>
        <dbReference type="RuleBase" id="RU004512"/>
    </source>
</evidence>
<evidence type="ECO:0000256" key="8">
    <source>
        <dbReference type="PIRSR" id="PIRSR613078-3"/>
    </source>
</evidence>
<dbReference type="EMBL" id="CP003538">
    <property type="protein sequence ID" value="AGH97888.1"/>
    <property type="molecule type" value="Genomic_DNA"/>
</dbReference>
<evidence type="ECO:0000256" key="3">
    <source>
        <dbReference type="ARBA" id="ARBA00023152"/>
    </source>
</evidence>